<organism evidence="1 2">
    <name type="scientific">Kipferlia bialata</name>
    <dbReference type="NCBI Taxonomy" id="797122"/>
    <lineage>
        <taxon>Eukaryota</taxon>
        <taxon>Metamonada</taxon>
        <taxon>Carpediemonas-like organisms</taxon>
        <taxon>Kipferlia</taxon>
    </lineage>
</organism>
<proteinExistence type="predicted"/>
<sequence>GFYAKVLDHLKDCYNMFRYDGAPTQAEWAKFVSSVDTSFEEGLRSMLVRSLQELTVLLGGSPGQRAGDNQNDVGADIVPSFRLAVKLTKQGVTLVPSIKRLGTSTDAAVKGLLLMLTGVDRFSLTLKKTESITRQAQVDKRRDEFAARQEQR</sequence>
<dbReference type="AlphaFoldDB" id="A0A9K3DA79"/>
<reference evidence="1 2" key="1">
    <citation type="journal article" date="2018" name="PLoS ONE">
        <title>The draft genome of Kipferlia bialata reveals reductive genome evolution in fornicate parasites.</title>
        <authorList>
            <person name="Tanifuji G."/>
            <person name="Takabayashi S."/>
            <person name="Kume K."/>
            <person name="Takagi M."/>
            <person name="Nakayama T."/>
            <person name="Kamikawa R."/>
            <person name="Inagaki Y."/>
            <person name="Hashimoto T."/>
        </authorList>
    </citation>
    <scope>NUCLEOTIDE SEQUENCE [LARGE SCALE GENOMIC DNA]</scope>
    <source>
        <strain evidence="1">NY0173</strain>
    </source>
</reference>
<feature type="non-terminal residue" evidence="1">
    <location>
        <position position="152"/>
    </location>
</feature>
<keyword evidence="2" id="KW-1185">Reference proteome</keyword>
<comment type="caution">
    <text evidence="1">The sequence shown here is derived from an EMBL/GenBank/DDBJ whole genome shotgun (WGS) entry which is preliminary data.</text>
</comment>
<evidence type="ECO:0000313" key="2">
    <source>
        <dbReference type="Proteomes" id="UP000265618"/>
    </source>
</evidence>
<protein>
    <submittedName>
        <fullName evidence="1">Uncharacterized protein</fullName>
    </submittedName>
</protein>
<dbReference type="EMBL" id="BDIP01005946">
    <property type="protein sequence ID" value="GIQ90244.1"/>
    <property type="molecule type" value="Genomic_DNA"/>
</dbReference>
<name>A0A9K3DA79_9EUKA</name>
<gene>
    <name evidence="1" type="ORF">KIPB_012967</name>
</gene>
<accession>A0A9K3DA79</accession>
<dbReference type="Proteomes" id="UP000265618">
    <property type="component" value="Unassembled WGS sequence"/>
</dbReference>
<evidence type="ECO:0000313" key="1">
    <source>
        <dbReference type="EMBL" id="GIQ90244.1"/>
    </source>
</evidence>